<proteinExistence type="predicted"/>
<evidence type="ECO:0000256" key="6">
    <source>
        <dbReference type="ARBA" id="ARBA00023136"/>
    </source>
</evidence>
<dbReference type="FunFam" id="1.20.1250.20:FF:000018">
    <property type="entry name" value="MFS transporter permease"/>
    <property type="match status" value="1"/>
</dbReference>
<feature type="transmembrane region" description="Helical" evidence="7">
    <location>
        <begin position="414"/>
        <end position="434"/>
    </location>
</feature>
<evidence type="ECO:0000259" key="8">
    <source>
        <dbReference type="PROSITE" id="PS50850"/>
    </source>
</evidence>
<dbReference type="GO" id="GO:0022857">
    <property type="term" value="F:transmembrane transporter activity"/>
    <property type="evidence" value="ECO:0007669"/>
    <property type="project" value="InterPro"/>
</dbReference>
<dbReference type="InterPro" id="IPR036259">
    <property type="entry name" value="MFS_trans_sf"/>
</dbReference>
<dbReference type="Proteomes" id="UP000288983">
    <property type="component" value="Unassembled WGS sequence"/>
</dbReference>
<feature type="transmembrane region" description="Helical" evidence="7">
    <location>
        <begin position="292"/>
        <end position="315"/>
    </location>
</feature>
<evidence type="ECO:0000256" key="2">
    <source>
        <dbReference type="ARBA" id="ARBA00022448"/>
    </source>
</evidence>
<gene>
    <name evidence="9" type="ORF">DM813_26560</name>
</gene>
<comment type="subcellular location">
    <subcellularLocation>
        <location evidence="1">Membrane</location>
        <topology evidence="1">Multi-pass membrane protein</topology>
    </subcellularLocation>
</comment>
<dbReference type="InterPro" id="IPR011701">
    <property type="entry name" value="MFS"/>
</dbReference>
<evidence type="ECO:0000313" key="9">
    <source>
        <dbReference type="EMBL" id="RWU18216.1"/>
    </source>
</evidence>
<sequence>MQSLDQAASQEVPGVTLPSSVSAEQVMSRVSRRLLGFLFLLFMFSFLDRINIGFAGAAMSRDLGLSAAAFGLANTVFYAVYIACGIPSNLMLERIGARRWIAVLVVAWGIASTCTMFARDETSLYVLRMLVGITEAGFLPGMLLYISRWFPSEYRSRANALFMIAMPVTATLGSIVSGFLLELNGTFGLHGWQWLFMVEGLPCVVLGMIAWYRLDDSPERARWLSTEEKQVLAALMARDREVATRNGGGVASGRWLTAGTMRLALIYFCMVTSMGMVNIWGPQMIAGFSAGAGNVVTGFLVAVPQVVTVFAMLWLGSHSDRLRERRWHTFAPLAIGAVGWLAAAFLHSPALQLLGISLASAGAFGAMTVFWAFADQNLSSSAKVVGIAFINAFGNAATIVSSLMVGILKDHTQSFVSGICYAAVLLAIGAVLVIRGAHVRRATLNA</sequence>
<feature type="transmembrane region" description="Helical" evidence="7">
    <location>
        <begin position="263"/>
        <end position="280"/>
    </location>
</feature>
<dbReference type="PROSITE" id="PS50850">
    <property type="entry name" value="MFS"/>
    <property type="match status" value="1"/>
</dbReference>
<feature type="transmembrane region" description="Helical" evidence="7">
    <location>
        <begin position="34"/>
        <end position="59"/>
    </location>
</feature>
<evidence type="ECO:0000256" key="1">
    <source>
        <dbReference type="ARBA" id="ARBA00004141"/>
    </source>
</evidence>
<evidence type="ECO:0000256" key="5">
    <source>
        <dbReference type="ARBA" id="ARBA00022989"/>
    </source>
</evidence>
<keyword evidence="5 7" id="KW-1133">Transmembrane helix</keyword>
<evidence type="ECO:0000256" key="7">
    <source>
        <dbReference type="SAM" id="Phobius"/>
    </source>
</evidence>
<evidence type="ECO:0000256" key="3">
    <source>
        <dbReference type="ARBA" id="ARBA00022692"/>
    </source>
</evidence>
<feature type="transmembrane region" description="Helical" evidence="7">
    <location>
        <begin position="353"/>
        <end position="373"/>
    </location>
</feature>
<dbReference type="CDD" id="cd17319">
    <property type="entry name" value="MFS_ExuT_GudP_like"/>
    <property type="match status" value="1"/>
</dbReference>
<dbReference type="Gene3D" id="1.20.1250.20">
    <property type="entry name" value="MFS general substrate transporter like domains"/>
    <property type="match status" value="2"/>
</dbReference>
<feature type="transmembrane region" description="Helical" evidence="7">
    <location>
        <begin position="65"/>
        <end position="88"/>
    </location>
</feature>
<dbReference type="Pfam" id="PF07690">
    <property type="entry name" value="MFS_1"/>
    <property type="match status" value="1"/>
</dbReference>
<evidence type="ECO:0000313" key="10">
    <source>
        <dbReference type="Proteomes" id="UP000288983"/>
    </source>
</evidence>
<feature type="domain" description="Major facilitator superfamily (MFS) profile" evidence="8">
    <location>
        <begin position="34"/>
        <end position="441"/>
    </location>
</feature>
<keyword evidence="4" id="KW-0058">Aromatic hydrocarbons catabolism</keyword>
<accession>A0A443ZH61</accession>
<keyword evidence="6 7" id="KW-0472">Membrane</keyword>
<dbReference type="SUPFAM" id="SSF103473">
    <property type="entry name" value="MFS general substrate transporter"/>
    <property type="match status" value="1"/>
</dbReference>
<dbReference type="InterPro" id="IPR020846">
    <property type="entry name" value="MFS_dom"/>
</dbReference>
<dbReference type="PANTHER" id="PTHR43791">
    <property type="entry name" value="PERMEASE-RELATED"/>
    <property type="match status" value="1"/>
</dbReference>
<dbReference type="AlphaFoldDB" id="A0A443ZH61"/>
<dbReference type="GO" id="GO:0005886">
    <property type="term" value="C:plasma membrane"/>
    <property type="evidence" value="ECO:0007669"/>
    <property type="project" value="TreeGrafter"/>
</dbReference>
<feature type="transmembrane region" description="Helical" evidence="7">
    <location>
        <begin position="158"/>
        <end position="180"/>
    </location>
</feature>
<keyword evidence="3 7" id="KW-0812">Transmembrane</keyword>
<feature type="transmembrane region" description="Helical" evidence="7">
    <location>
        <begin position="124"/>
        <end position="146"/>
    </location>
</feature>
<feature type="transmembrane region" description="Helical" evidence="7">
    <location>
        <begin position="327"/>
        <end position="347"/>
    </location>
</feature>
<organism evidence="9 10">
    <name type="scientific">Pseudomonas alkylphenolica</name>
    <dbReference type="NCBI Taxonomy" id="237609"/>
    <lineage>
        <taxon>Bacteria</taxon>
        <taxon>Pseudomonadati</taxon>
        <taxon>Pseudomonadota</taxon>
        <taxon>Gammaproteobacteria</taxon>
        <taxon>Pseudomonadales</taxon>
        <taxon>Pseudomonadaceae</taxon>
        <taxon>Pseudomonas</taxon>
    </lineage>
</organism>
<dbReference type="OrthoDB" id="9773957at2"/>
<comment type="caution">
    <text evidence="9">The sequence shown here is derived from an EMBL/GenBank/DDBJ whole genome shotgun (WGS) entry which is preliminary data.</text>
</comment>
<dbReference type="PANTHER" id="PTHR43791:SF102">
    <property type="entry name" value="4-HYDROXYPHENYLACETATE CATABOLISM PROTEIN"/>
    <property type="match status" value="1"/>
</dbReference>
<feature type="transmembrane region" description="Helical" evidence="7">
    <location>
        <begin position="192"/>
        <end position="212"/>
    </location>
</feature>
<evidence type="ECO:0000256" key="4">
    <source>
        <dbReference type="ARBA" id="ARBA00022797"/>
    </source>
</evidence>
<protein>
    <submittedName>
        <fullName evidence="9">4-hydroxyphenylacetate permease</fullName>
    </submittedName>
</protein>
<feature type="transmembrane region" description="Helical" evidence="7">
    <location>
        <begin position="100"/>
        <end position="118"/>
    </location>
</feature>
<keyword evidence="2" id="KW-0813">Transport</keyword>
<feature type="transmembrane region" description="Helical" evidence="7">
    <location>
        <begin position="385"/>
        <end position="408"/>
    </location>
</feature>
<name>A0A443ZH61_9PSED</name>
<dbReference type="EMBL" id="QJRG01000049">
    <property type="protein sequence ID" value="RWU18216.1"/>
    <property type="molecule type" value="Genomic_DNA"/>
</dbReference>
<reference evidence="9 10" key="1">
    <citation type="submission" date="2018-06" db="EMBL/GenBank/DDBJ databases">
        <title>Bacteria isolated from soil of Wuhan.</title>
        <authorList>
            <person name="Wei X."/>
            <person name="Chunhua H."/>
        </authorList>
    </citation>
    <scope>NUCLEOTIDE SEQUENCE [LARGE SCALE GENOMIC DNA]</scope>
    <source>
        <strain evidence="10">xwS2</strain>
    </source>
</reference>
<dbReference type="RefSeq" id="WP_128326327.1">
    <property type="nucleotide sequence ID" value="NZ_QJRG01000049.1"/>
</dbReference>